<feature type="non-terminal residue" evidence="1">
    <location>
        <position position="1"/>
    </location>
</feature>
<dbReference type="EMBL" id="CAJVPT010031394">
    <property type="protein sequence ID" value="CAG8697487.1"/>
    <property type="molecule type" value="Genomic_DNA"/>
</dbReference>
<protein>
    <submittedName>
        <fullName evidence="1">13973_t:CDS:1</fullName>
    </submittedName>
</protein>
<gene>
    <name evidence="1" type="ORF">ACOLOM_LOCUS10087</name>
</gene>
<proteinExistence type="predicted"/>
<accession>A0ACA9P959</accession>
<evidence type="ECO:0000313" key="1">
    <source>
        <dbReference type="EMBL" id="CAG8697487.1"/>
    </source>
</evidence>
<reference evidence="1" key="1">
    <citation type="submission" date="2021-06" db="EMBL/GenBank/DDBJ databases">
        <authorList>
            <person name="Kallberg Y."/>
            <person name="Tangrot J."/>
            <person name="Rosling A."/>
        </authorList>
    </citation>
    <scope>NUCLEOTIDE SEQUENCE</scope>
    <source>
        <strain evidence="1">CL356</strain>
    </source>
</reference>
<evidence type="ECO:0000313" key="2">
    <source>
        <dbReference type="Proteomes" id="UP000789525"/>
    </source>
</evidence>
<keyword evidence="2" id="KW-1185">Reference proteome</keyword>
<sequence length="64" mass="7370">PHNGLAVDFSLHGYMLTDGKTQDIVRTGKFWTWDASPSFEKIPKRDEGRFASYRDLQTCHLGRD</sequence>
<organism evidence="1 2">
    <name type="scientific">Acaulospora colombiana</name>
    <dbReference type="NCBI Taxonomy" id="27376"/>
    <lineage>
        <taxon>Eukaryota</taxon>
        <taxon>Fungi</taxon>
        <taxon>Fungi incertae sedis</taxon>
        <taxon>Mucoromycota</taxon>
        <taxon>Glomeromycotina</taxon>
        <taxon>Glomeromycetes</taxon>
        <taxon>Diversisporales</taxon>
        <taxon>Acaulosporaceae</taxon>
        <taxon>Acaulospora</taxon>
    </lineage>
</organism>
<comment type="caution">
    <text evidence="1">The sequence shown here is derived from an EMBL/GenBank/DDBJ whole genome shotgun (WGS) entry which is preliminary data.</text>
</comment>
<name>A0ACA9P959_9GLOM</name>
<dbReference type="Proteomes" id="UP000789525">
    <property type="component" value="Unassembled WGS sequence"/>
</dbReference>